<evidence type="ECO:0000256" key="1">
    <source>
        <dbReference type="ARBA" id="ARBA00004429"/>
    </source>
</evidence>
<dbReference type="Pfam" id="PF13632">
    <property type="entry name" value="Glyco_trans_2_3"/>
    <property type="match status" value="1"/>
</dbReference>
<feature type="transmembrane region" description="Helical" evidence="13">
    <location>
        <begin position="53"/>
        <end position="74"/>
    </location>
</feature>
<dbReference type="InterPro" id="IPR029044">
    <property type="entry name" value="Nucleotide-diphossugar_trans"/>
</dbReference>
<evidence type="ECO:0000256" key="4">
    <source>
        <dbReference type="ARBA" id="ARBA00020585"/>
    </source>
</evidence>
<protein>
    <recommendedName>
        <fullName evidence="4">Glucans biosynthesis glucosyltransferase H</fullName>
    </recommendedName>
</protein>
<evidence type="ECO:0000313" key="15">
    <source>
        <dbReference type="EMBL" id="MBS8262387.1"/>
    </source>
</evidence>
<keyword evidence="5" id="KW-1003">Cell membrane</keyword>
<dbReference type="GO" id="GO:0005886">
    <property type="term" value="C:plasma membrane"/>
    <property type="evidence" value="ECO:0007669"/>
    <property type="project" value="UniProtKB-SubCell"/>
</dbReference>
<proteinExistence type="inferred from homology"/>
<gene>
    <name evidence="15" type="ORF">DYI23_19330</name>
</gene>
<feature type="region of interest" description="Disordered" evidence="12">
    <location>
        <begin position="592"/>
        <end position="612"/>
    </location>
</feature>
<evidence type="ECO:0000313" key="16">
    <source>
        <dbReference type="Proteomes" id="UP000705379"/>
    </source>
</evidence>
<dbReference type="InterPro" id="IPR001173">
    <property type="entry name" value="Glyco_trans_2-like"/>
</dbReference>
<dbReference type="PANTHER" id="PTHR43867:SF5">
    <property type="entry name" value="GLUCANS BIOSYNTHESIS GLUCOSYLTRANSFERASE H"/>
    <property type="match status" value="1"/>
</dbReference>
<dbReference type="RefSeq" id="WP_213217669.1">
    <property type="nucleotide sequence ID" value="NZ_QTKU01000005.1"/>
</dbReference>
<keyword evidence="8" id="KW-0808">Transferase</keyword>
<evidence type="ECO:0000259" key="14">
    <source>
        <dbReference type="Pfam" id="PF13632"/>
    </source>
</evidence>
<reference evidence="15" key="1">
    <citation type="submission" date="2018-08" db="EMBL/GenBank/DDBJ databases">
        <authorList>
            <person name="Jin W."/>
            <person name="Wang H."/>
            <person name="Yang Y."/>
            <person name="Li M."/>
            <person name="Liu J."/>
        </authorList>
    </citation>
    <scope>NUCLEOTIDE SEQUENCE</scope>
    <source>
        <strain evidence="15">AESS21</strain>
    </source>
</reference>
<feature type="transmembrane region" description="Helical" evidence="13">
    <location>
        <begin position="450"/>
        <end position="467"/>
    </location>
</feature>
<keyword evidence="10 13" id="KW-1133">Transmembrane helix</keyword>
<sequence length="612" mass="66838">MRDVSEMQLQNSRVLPMTRRRIIFAGLVIVSFFGLAGLMALTLATGNVGVLKGIMFTCFLLTLPWTIIGFWNAVIGLLTMRLAKDPAAYVCPIIAGDKNAALTSQTAILSCIRDEDADLLETRLNAMLASLLRSGEAKSFSLFVLSDTSRDDIAEQEQAMVARLTSSWGADIPVAYRRRTENTGFKAGNIEDFCERWGDDYDFALVLDADSYMSADAILGLVRRMELNPRLGILQSLVVGLPTESAFARVFQFGMRLGMRSYTIGSAWWQGDCGPYWGHNALLRIKPFIENCKLPTLPGNGPLSGAILSHDQVEAVLMRRAGFEVRVLPQEGGSYEENPPHLLEFIRRDLRWCQGNFQYRRLLTMPGLLPVSRVQLFLAMLMFIGSPAWIGFMVSAALAGVTAADAPLFRAETGYALFITIMTMVFAPKLATVADILAQKDLRRGFGGTFRVLASALTEIVYSSMLAPIMAMAHTLFIGGLALGKTIGWGAQGREVEQLPLGLTASKLWPQTLFGVLAISWIAAQPLATVWPVIPIALGPLLAVPFAVLSSSPSIGLMAIKSTFWRIPEETTPQAELSPLSLRALLEGPQTLSADANGTHLPPQREPVRVKA</sequence>
<dbReference type="AlphaFoldDB" id="A0A944GUI2"/>
<evidence type="ECO:0000256" key="9">
    <source>
        <dbReference type="ARBA" id="ARBA00022692"/>
    </source>
</evidence>
<reference evidence="15" key="2">
    <citation type="journal article" date="2021" name="Microorganisms">
        <title>Bacterial Dimethylsulfoniopropionate Biosynthesis in the East China Sea.</title>
        <authorList>
            <person name="Liu J."/>
            <person name="Zhang Y."/>
            <person name="Liu J."/>
            <person name="Zhong H."/>
            <person name="Williams B.T."/>
            <person name="Zheng Y."/>
            <person name="Curson A.R.J."/>
            <person name="Sun C."/>
            <person name="Sun H."/>
            <person name="Song D."/>
            <person name="Wagner Mackenzie B."/>
            <person name="Bermejo Martinez A."/>
            <person name="Todd J.D."/>
            <person name="Zhang X.H."/>
        </authorList>
    </citation>
    <scope>NUCLEOTIDE SEQUENCE</scope>
    <source>
        <strain evidence="15">AESS21</strain>
    </source>
</reference>
<evidence type="ECO:0000256" key="5">
    <source>
        <dbReference type="ARBA" id="ARBA00022475"/>
    </source>
</evidence>
<evidence type="ECO:0000256" key="7">
    <source>
        <dbReference type="ARBA" id="ARBA00022676"/>
    </source>
</evidence>
<dbReference type="EMBL" id="QTKU01000005">
    <property type="protein sequence ID" value="MBS8262387.1"/>
    <property type="molecule type" value="Genomic_DNA"/>
</dbReference>
<evidence type="ECO:0000256" key="13">
    <source>
        <dbReference type="SAM" id="Phobius"/>
    </source>
</evidence>
<keyword evidence="11 13" id="KW-0472">Membrane</keyword>
<evidence type="ECO:0000256" key="12">
    <source>
        <dbReference type="SAM" id="MobiDB-lite"/>
    </source>
</evidence>
<keyword evidence="7" id="KW-0328">Glycosyltransferase</keyword>
<feature type="domain" description="Glycosyltransferase 2-like" evidence="14">
    <location>
        <begin position="205"/>
        <end position="427"/>
    </location>
</feature>
<organism evidence="15 16">
    <name type="scientific">Roseibium polysiphoniae</name>
    <dbReference type="NCBI Taxonomy" id="2571221"/>
    <lineage>
        <taxon>Bacteria</taxon>
        <taxon>Pseudomonadati</taxon>
        <taxon>Pseudomonadota</taxon>
        <taxon>Alphaproteobacteria</taxon>
        <taxon>Hyphomicrobiales</taxon>
        <taxon>Stappiaceae</taxon>
        <taxon>Roseibium</taxon>
    </lineage>
</organism>
<evidence type="ECO:0000256" key="8">
    <source>
        <dbReference type="ARBA" id="ARBA00022679"/>
    </source>
</evidence>
<comment type="caution">
    <text evidence="15">The sequence shown here is derived from an EMBL/GenBank/DDBJ whole genome shotgun (WGS) entry which is preliminary data.</text>
</comment>
<dbReference type="Gene3D" id="3.90.550.10">
    <property type="entry name" value="Spore Coat Polysaccharide Biosynthesis Protein SpsA, Chain A"/>
    <property type="match status" value="1"/>
</dbReference>
<evidence type="ECO:0000256" key="2">
    <source>
        <dbReference type="ARBA" id="ARBA00005001"/>
    </source>
</evidence>
<evidence type="ECO:0000256" key="10">
    <source>
        <dbReference type="ARBA" id="ARBA00022989"/>
    </source>
</evidence>
<keyword evidence="9 13" id="KW-0812">Transmembrane</keyword>
<accession>A0A944GUI2</accession>
<comment type="subcellular location">
    <subcellularLocation>
        <location evidence="1">Cell inner membrane</location>
        <topology evidence="1">Multi-pass membrane protein</topology>
    </subcellularLocation>
</comment>
<name>A0A944GUI2_9HYPH</name>
<dbReference type="GO" id="GO:0016758">
    <property type="term" value="F:hexosyltransferase activity"/>
    <property type="evidence" value="ECO:0007669"/>
    <property type="project" value="TreeGrafter"/>
</dbReference>
<feature type="transmembrane region" description="Helical" evidence="13">
    <location>
        <begin position="376"/>
        <end position="403"/>
    </location>
</feature>
<comment type="pathway">
    <text evidence="2">Glycan metabolism; osmoregulated periplasmic glucan (OPG) biosynthesis.</text>
</comment>
<comment type="similarity">
    <text evidence="3">Belongs to the glycosyltransferase 2 family. OpgH subfamily.</text>
</comment>
<keyword evidence="6" id="KW-0997">Cell inner membrane</keyword>
<dbReference type="NCBIfam" id="NF003958">
    <property type="entry name" value="PRK05454.2-1"/>
    <property type="match status" value="1"/>
</dbReference>
<feature type="transmembrane region" description="Helical" evidence="13">
    <location>
        <begin position="21"/>
        <end position="41"/>
    </location>
</feature>
<evidence type="ECO:0000256" key="3">
    <source>
        <dbReference type="ARBA" id="ARBA00009337"/>
    </source>
</evidence>
<feature type="transmembrane region" description="Helical" evidence="13">
    <location>
        <begin position="415"/>
        <end position="438"/>
    </location>
</feature>
<dbReference type="PANTHER" id="PTHR43867">
    <property type="entry name" value="CELLULOSE SYNTHASE CATALYTIC SUBUNIT A [UDP-FORMING]"/>
    <property type="match status" value="1"/>
</dbReference>
<evidence type="ECO:0000256" key="6">
    <source>
        <dbReference type="ARBA" id="ARBA00022519"/>
    </source>
</evidence>
<dbReference type="Proteomes" id="UP000705379">
    <property type="component" value="Unassembled WGS sequence"/>
</dbReference>
<dbReference type="InterPro" id="IPR050321">
    <property type="entry name" value="Glycosyltr_2/OpgH_subfam"/>
</dbReference>
<dbReference type="SUPFAM" id="SSF53448">
    <property type="entry name" value="Nucleotide-diphospho-sugar transferases"/>
    <property type="match status" value="1"/>
</dbReference>
<dbReference type="NCBIfam" id="NF003962">
    <property type="entry name" value="PRK05454.2-5"/>
    <property type="match status" value="1"/>
</dbReference>
<evidence type="ECO:0000256" key="11">
    <source>
        <dbReference type="ARBA" id="ARBA00023136"/>
    </source>
</evidence>